<name>A0A385UE75_9CAUD</name>
<evidence type="ECO:0000313" key="1">
    <source>
        <dbReference type="EMBL" id="AYB70122.1"/>
    </source>
</evidence>
<gene>
    <name evidence="1" type="primary">12</name>
    <name evidence="1" type="ORF">SEA_ONEIAGILLIAN_12</name>
</gene>
<dbReference type="GeneID" id="55003687"/>
<evidence type="ECO:0000313" key="2">
    <source>
        <dbReference type="Proteomes" id="UP000279330"/>
    </source>
</evidence>
<proteinExistence type="predicted"/>
<accession>A0A385UE75</accession>
<protein>
    <submittedName>
        <fullName evidence="1">Uncharacterized protein</fullName>
    </submittedName>
</protein>
<dbReference type="EMBL" id="MH727556">
    <property type="protein sequence ID" value="AYB70122.1"/>
    <property type="molecule type" value="Genomic_DNA"/>
</dbReference>
<dbReference type="RefSeq" id="YP_009812618.1">
    <property type="nucleotide sequence ID" value="NC_048068.1"/>
</dbReference>
<sequence>MSDDGFYRFDGIIRMGEPPRTNIDDALEIVADIQKLYSVQRELKAAFARSELDGGVKAAPSHPLYVECEERLEKLRDQLKMVF</sequence>
<organism evidence="1 2">
    <name type="scientific">Microbacterium phage OneinaGillian</name>
    <dbReference type="NCBI Taxonomy" id="2301604"/>
    <lineage>
        <taxon>Viruses</taxon>
        <taxon>Duplodnaviria</taxon>
        <taxon>Heunggongvirae</taxon>
        <taxon>Uroviricota</taxon>
        <taxon>Caudoviricetes</taxon>
        <taxon>Gillianvirus</taxon>
        <taxon>Gillianvirus oneinagillian</taxon>
    </lineage>
</organism>
<keyword evidence="2" id="KW-1185">Reference proteome</keyword>
<reference evidence="1 2" key="1">
    <citation type="submission" date="2018-08" db="EMBL/GenBank/DDBJ databases">
        <authorList>
            <person name="Miller G.E."/>
            <person name="Abrahams R."/>
            <person name="Bazan D.C."/>
            <person name="Beglau B.C."/>
            <person name="Blaylock E.C."/>
            <person name="Choi J.D."/>
            <person name="Grewal S.K."/>
            <person name="Hernandez E.V."/>
            <person name="Kim D.J."/>
            <person name="Kim K."/>
            <person name="Lee Y."/>
            <person name="Linde M.K."/>
            <person name="Lopez M.B."/>
            <person name="Pangalila E."/>
            <person name="Parker M.A."/>
            <person name="Specht R.C."/>
            <person name="Teng M.C."/>
            <person name="Toledo B."/>
            <person name="Tran S."/>
            <person name="Yu H."/>
            <person name="Kalaj N."/>
            <person name="Muthiah A.S."/>
            <person name="Dean N.S."/>
            <person name="Diaz A."/>
            <person name="Garlena R.A."/>
            <person name="Russell D.A."/>
            <person name="Pope W.H."/>
            <person name="Jacobs-Sera D."/>
            <person name="Hatfull G.F."/>
        </authorList>
    </citation>
    <scope>NUCLEOTIDE SEQUENCE [LARGE SCALE GENOMIC DNA]</scope>
</reference>
<dbReference type="Proteomes" id="UP000279330">
    <property type="component" value="Segment"/>
</dbReference>
<dbReference type="KEGG" id="vg:55003687"/>